<feature type="chain" id="PRO_5042007825" evidence="4">
    <location>
        <begin position="29"/>
        <end position="558"/>
    </location>
</feature>
<feature type="transmembrane region" description="Helical" evidence="3">
    <location>
        <begin position="532"/>
        <end position="552"/>
    </location>
</feature>
<feature type="region of interest" description="Disordered" evidence="2">
    <location>
        <begin position="1"/>
        <end position="83"/>
    </location>
</feature>
<dbReference type="EMBL" id="JARGYC010000012">
    <property type="protein sequence ID" value="MDF0600336.1"/>
    <property type="molecule type" value="Genomic_DNA"/>
</dbReference>
<feature type="compositionally biased region" description="Low complexity" evidence="2">
    <location>
        <begin position="15"/>
        <end position="48"/>
    </location>
</feature>
<evidence type="ECO:0000256" key="2">
    <source>
        <dbReference type="SAM" id="MobiDB-lite"/>
    </source>
</evidence>
<proteinExistence type="predicted"/>
<dbReference type="InterPro" id="IPR050445">
    <property type="entry name" value="Bact_polysacc_biosynth/exp"/>
</dbReference>
<sequence>MTTKPKAKKFRIRRSPAAANAAPRPASAAGAMAAAARSGPRAGAAATAEEMPFADDHDDGFGDAPYPTAPKRTEVSAPSDASAENEIAAIRKEGLTGRQLRMARRVAQKHGLAPTSDFDAVRLLRKQGIDPFQRSNMLELVVPGQERKAGSDIQLPKTVDKPQLPSTEVLDEDNRAREIVRMQREIARRRRRKLMQLAARLAFFVLLPTFLAGWYYFRIATPMYATHSEFVIQQAQNPAAAGASGLAGMFSGTSFATSQDSIAVQGYLQSIDAMLRLDEDLGFREHFSDPDIDPLQRLDVDATKEEAYKIYKKNVKISYDPTEGIIKMDVVAADPELSQLFSERLIQYAEEQVDALSLRLREDQMEGARQSYEKAENAMLDAQQRVLSLQEKLGVLDPMTESNALMTRITNLETQLSEKRLQLQQLLDNERPNEARVEGARGDVRRLEAMISELRSQLTETTEDGQSLARITGELRLAERELQTRELMVTQALQQLETARIEANRQTRYLSMAVAPIAPDEATYPRSFENTVLAFLIFGGVYLMISLTAAILREQVSS</sequence>
<accession>A0AAE3NQ23</accession>
<dbReference type="RefSeq" id="WP_275566480.1">
    <property type="nucleotide sequence ID" value="NZ_JARGYC010000012.1"/>
</dbReference>
<organism evidence="5 6">
    <name type="scientific">Psychromarinibacter sediminicola</name>
    <dbReference type="NCBI Taxonomy" id="3033385"/>
    <lineage>
        <taxon>Bacteria</taxon>
        <taxon>Pseudomonadati</taxon>
        <taxon>Pseudomonadota</taxon>
        <taxon>Alphaproteobacteria</taxon>
        <taxon>Rhodobacterales</taxon>
        <taxon>Paracoccaceae</taxon>
        <taxon>Psychromarinibacter</taxon>
    </lineage>
</organism>
<dbReference type="PANTHER" id="PTHR32309:SF13">
    <property type="entry name" value="FERRIC ENTEROBACTIN TRANSPORT PROTEIN FEPE"/>
    <property type="match status" value="1"/>
</dbReference>
<keyword evidence="3" id="KW-0472">Membrane</keyword>
<dbReference type="AlphaFoldDB" id="A0AAE3NQ23"/>
<keyword evidence="4" id="KW-0732">Signal</keyword>
<evidence type="ECO:0000256" key="4">
    <source>
        <dbReference type="SAM" id="SignalP"/>
    </source>
</evidence>
<feature type="compositionally biased region" description="Basic residues" evidence="2">
    <location>
        <begin position="1"/>
        <end position="14"/>
    </location>
</feature>
<dbReference type="PANTHER" id="PTHR32309">
    <property type="entry name" value="TYROSINE-PROTEIN KINASE"/>
    <property type="match status" value="1"/>
</dbReference>
<gene>
    <name evidence="5" type="ORF">P1J78_06315</name>
</gene>
<feature type="transmembrane region" description="Helical" evidence="3">
    <location>
        <begin position="197"/>
        <end position="217"/>
    </location>
</feature>
<dbReference type="GO" id="GO:0004713">
    <property type="term" value="F:protein tyrosine kinase activity"/>
    <property type="evidence" value="ECO:0007669"/>
    <property type="project" value="TreeGrafter"/>
</dbReference>
<feature type="coiled-coil region" evidence="1">
    <location>
        <begin position="346"/>
        <end position="464"/>
    </location>
</feature>
<dbReference type="GO" id="GO:0005886">
    <property type="term" value="C:plasma membrane"/>
    <property type="evidence" value="ECO:0007669"/>
    <property type="project" value="TreeGrafter"/>
</dbReference>
<keyword evidence="3" id="KW-1133">Transmembrane helix</keyword>
<evidence type="ECO:0000313" key="5">
    <source>
        <dbReference type="EMBL" id="MDF0600336.1"/>
    </source>
</evidence>
<dbReference type="Proteomes" id="UP001220964">
    <property type="component" value="Unassembled WGS sequence"/>
</dbReference>
<reference evidence="5" key="1">
    <citation type="submission" date="2023-03" db="EMBL/GenBank/DDBJ databases">
        <title>Multiphase analysis and comparison of six strains from genera Psychromarinibacter, Lutimaribacter, and Maritimibacter, including a novel species: Psychromarinibacter sediminicola sp. nov.</title>
        <authorList>
            <person name="Wang Y.-H."/>
            <person name="Ye M.-Q."/>
            <person name="Du Z.-J."/>
        </authorList>
    </citation>
    <scope>NUCLEOTIDE SEQUENCE</scope>
    <source>
        <strain evidence="5">C21-152</strain>
    </source>
</reference>
<evidence type="ECO:0000256" key="1">
    <source>
        <dbReference type="SAM" id="Coils"/>
    </source>
</evidence>
<name>A0AAE3NQ23_9RHOB</name>
<evidence type="ECO:0000256" key="3">
    <source>
        <dbReference type="SAM" id="Phobius"/>
    </source>
</evidence>
<feature type="signal peptide" evidence="4">
    <location>
        <begin position="1"/>
        <end position="28"/>
    </location>
</feature>
<protein>
    <submittedName>
        <fullName evidence="5">Capsule biosynthesis protein</fullName>
    </submittedName>
</protein>
<comment type="caution">
    <text evidence="5">The sequence shown here is derived from an EMBL/GenBank/DDBJ whole genome shotgun (WGS) entry which is preliminary data.</text>
</comment>
<keyword evidence="6" id="KW-1185">Reference proteome</keyword>
<evidence type="ECO:0000313" key="6">
    <source>
        <dbReference type="Proteomes" id="UP001220964"/>
    </source>
</evidence>
<keyword evidence="1" id="KW-0175">Coiled coil</keyword>
<keyword evidence="3" id="KW-0812">Transmembrane</keyword>